<dbReference type="EMBL" id="MBTG01000026">
    <property type="protein sequence ID" value="OPH52155.1"/>
    <property type="molecule type" value="Genomic_DNA"/>
</dbReference>
<evidence type="ECO:0000256" key="2">
    <source>
        <dbReference type="ARBA" id="ARBA00022803"/>
    </source>
</evidence>
<feature type="repeat" description="TPR" evidence="3">
    <location>
        <begin position="22"/>
        <end position="55"/>
    </location>
</feature>
<proteinExistence type="predicted"/>
<dbReference type="Pfam" id="PF12895">
    <property type="entry name" value="ANAPC3"/>
    <property type="match status" value="1"/>
</dbReference>
<name>A0A1V4HE39_9BACL</name>
<comment type="caution">
    <text evidence="4">The sequence shown here is derived from an EMBL/GenBank/DDBJ whole genome shotgun (WGS) entry which is preliminary data.</text>
</comment>
<dbReference type="PANTHER" id="PTHR44943">
    <property type="entry name" value="CELLULOSE SYNTHASE OPERON PROTEIN C"/>
    <property type="match status" value="1"/>
</dbReference>
<dbReference type="InterPro" id="IPR019734">
    <property type="entry name" value="TPR_rpt"/>
</dbReference>
<evidence type="ECO:0000313" key="5">
    <source>
        <dbReference type="Proteomes" id="UP000190626"/>
    </source>
</evidence>
<dbReference type="PROSITE" id="PS50005">
    <property type="entry name" value="TPR"/>
    <property type="match status" value="3"/>
</dbReference>
<dbReference type="SUPFAM" id="SSF48452">
    <property type="entry name" value="TPR-like"/>
    <property type="match status" value="2"/>
</dbReference>
<dbReference type="PANTHER" id="PTHR44943:SF8">
    <property type="entry name" value="TPR REPEAT-CONTAINING PROTEIN MJ0263"/>
    <property type="match status" value="1"/>
</dbReference>
<dbReference type="RefSeq" id="WP_079416345.1">
    <property type="nucleotide sequence ID" value="NZ_MBTG01000026.1"/>
</dbReference>
<evidence type="ECO:0000256" key="1">
    <source>
        <dbReference type="ARBA" id="ARBA00022737"/>
    </source>
</evidence>
<dbReference type="InterPro" id="IPR011990">
    <property type="entry name" value="TPR-like_helical_dom_sf"/>
</dbReference>
<reference evidence="5" key="1">
    <citation type="submission" date="2016-07" db="EMBL/GenBank/DDBJ databases">
        <authorList>
            <person name="Florea S."/>
            <person name="Webb J.S."/>
            <person name="Jaromczyk J."/>
            <person name="Schardl C.L."/>
        </authorList>
    </citation>
    <scope>NUCLEOTIDE SEQUENCE [LARGE SCALE GENOMIC DNA]</scope>
    <source>
        <strain evidence="5">CY1</strain>
    </source>
</reference>
<dbReference type="STRING" id="1469647.BC351_32995"/>
<dbReference type="Gene3D" id="1.25.40.10">
    <property type="entry name" value="Tetratricopeptide repeat domain"/>
    <property type="match status" value="2"/>
</dbReference>
<accession>A0A1V4HE39</accession>
<dbReference type="Pfam" id="PF14559">
    <property type="entry name" value="TPR_19"/>
    <property type="match status" value="1"/>
</dbReference>
<feature type="repeat" description="TPR" evidence="3">
    <location>
        <begin position="91"/>
        <end position="124"/>
    </location>
</feature>
<gene>
    <name evidence="4" type="ORF">BC351_32995</name>
</gene>
<organism evidence="4 5">
    <name type="scientific">Paenibacillus ferrarius</name>
    <dbReference type="NCBI Taxonomy" id="1469647"/>
    <lineage>
        <taxon>Bacteria</taxon>
        <taxon>Bacillati</taxon>
        <taxon>Bacillota</taxon>
        <taxon>Bacilli</taxon>
        <taxon>Bacillales</taxon>
        <taxon>Paenibacillaceae</taxon>
        <taxon>Paenibacillus</taxon>
    </lineage>
</organism>
<sequence>MEKIKRVSDAPKPKVISINMDAAFFFERAVQSLDRFHYDKALKYFRRAAEYEQDNPVNHCNLAGVLSEMGNYDESNQILQQILETIDPEMTECHFYMANNYANMENFEQAEQALVRYLETDPTGQFMDESEEMMEMLSYELERPAPLTSIKSREGLFEHDKARALLEEGKFAEAVRQLEKLVKNQPDFTAARNNLALAYYYMGQFEKAMETIKGVLEIDAGNLHALCNMAIFHQHFGNKQELAELTDLLRKTFPYQQDHVFKLATTMGILSEHEKAYHLFKRLLKAGDGTSDPCLYHYAAVAACHIGRFTEAYRYWKQAQKLDPGAEISKFYLEQLRTRDKVEEPLTWSYHYHLPFEEQFRVLEKSTQGIPDQLKKDPLVRSSFFWALRHGDIETKLQVIQAFGLIADNEVRDALQDFILDRQEDDYLKKVAIFVLRSMGIREAIPAYLENEKIMVEASPYSPHLPVWDAKWQSVMETALSHMHKRYDMVQQYDLEILWVEFLTKIYPNVPKINKSEGWAAALEYLIAKMHRRAISYQEVSTRYGVTVSTVSRNVKLIDDTCGLREKMEAIFNKFTSI</sequence>
<protein>
    <submittedName>
        <fullName evidence="4">Uncharacterized protein</fullName>
    </submittedName>
</protein>
<dbReference type="AlphaFoldDB" id="A0A1V4HE39"/>
<feature type="repeat" description="TPR" evidence="3">
    <location>
        <begin position="189"/>
        <end position="222"/>
    </location>
</feature>
<dbReference type="OrthoDB" id="600613at2"/>
<keyword evidence="1" id="KW-0677">Repeat</keyword>
<dbReference type="SMART" id="SM00028">
    <property type="entry name" value="TPR"/>
    <property type="match status" value="5"/>
</dbReference>
<keyword evidence="2 3" id="KW-0802">TPR repeat</keyword>
<keyword evidence="5" id="KW-1185">Reference proteome</keyword>
<dbReference type="Proteomes" id="UP000190626">
    <property type="component" value="Unassembled WGS sequence"/>
</dbReference>
<dbReference type="InterPro" id="IPR051685">
    <property type="entry name" value="Ycf3/AcsC/BcsC/TPR_MFPF"/>
</dbReference>
<evidence type="ECO:0000256" key="3">
    <source>
        <dbReference type="PROSITE-ProRule" id="PRU00339"/>
    </source>
</evidence>
<evidence type="ECO:0000313" key="4">
    <source>
        <dbReference type="EMBL" id="OPH52155.1"/>
    </source>
</evidence>